<dbReference type="InterPro" id="IPR035437">
    <property type="entry name" value="SNase_OB-fold_sf"/>
</dbReference>
<gene>
    <name evidence="3" type="ORF">FAZ78_19295</name>
</gene>
<feature type="domain" description="TNase-like" evidence="2">
    <location>
        <begin position="68"/>
        <end position="147"/>
    </location>
</feature>
<dbReference type="Gene3D" id="2.40.50.90">
    <property type="match status" value="1"/>
</dbReference>
<comment type="caution">
    <text evidence="3">The sequence shown here is derived from an EMBL/GenBank/DDBJ whole genome shotgun (WGS) entry which is preliminary data.</text>
</comment>
<reference evidence="3 4" key="1">
    <citation type="submission" date="2019-04" db="EMBL/GenBank/DDBJ databases">
        <title>Crypto-aerobic microbial life in anoxic (sulfidic) marine sediments.</title>
        <authorList>
            <person name="Bhattacharya S."/>
            <person name="Roy C."/>
            <person name="Mondal N."/>
            <person name="Sarkar J."/>
            <person name="Mandal S."/>
            <person name="Rameez M.J."/>
            <person name="Ghosh W."/>
        </authorList>
    </citation>
    <scope>NUCLEOTIDE SEQUENCE [LARGE SCALE GENOMIC DNA]</scope>
    <source>
        <strain evidence="3 4">SBBC</strain>
    </source>
</reference>
<dbReference type="SUPFAM" id="SSF50199">
    <property type="entry name" value="Staphylococcal nuclease"/>
    <property type="match status" value="1"/>
</dbReference>
<evidence type="ECO:0000259" key="2">
    <source>
        <dbReference type="PROSITE" id="PS50830"/>
    </source>
</evidence>
<dbReference type="Proteomes" id="UP000306340">
    <property type="component" value="Unassembled WGS sequence"/>
</dbReference>
<dbReference type="SMART" id="SM00318">
    <property type="entry name" value="SNc"/>
    <property type="match status" value="1"/>
</dbReference>
<proteinExistence type="predicted"/>
<evidence type="ECO:0000256" key="1">
    <source>
        <dbReference type="SAM" id="MobiDB-lite"/>
    </source>
</evidence>
<dbReference type="PROSITE" id="PS50830">
    <property type="entry name" value="TNASE_3"/>
    <property type="match status" value="1"/>
</dbReference>
<accession>A0A4U0YY23</accession>
<feature type="region of interest" description="Disordered" evidence="1">
    <location>
        <begin position="15"/>
        <end position="46"/>
    </location>
</feature>
<organism evidence="3 4">
    <name type="scientific">Cereibacter changlensis</name>
    <dbReference type="NCBI Taxonomy" id="402884"/>
    <lineage>
        <taxon>Bacteria</taxon>
        <taxon>Pseudomonadati</taxon>
        <taxon>Pseudomonadota</taxon>
        <taxon>Alphaproteobacteria</taxon>
        <taxon>Rhodobacterales</taxon>
        <taxon>Paracoccaceae</taxon>
        <taxon>Cereibacter</taxon>
    </lineage>
</organism>
<protein>
    <recommendedName>
        <fullName evidence="2">TNase-like domain-containing protein</fullName>
    </recommendedName>
</protein>
<evidence type="ECO:0000313" key="3">
    <source>
        <dbReference type="EMBL" id="TKA94984.1"/>
    </source>
</evidence>
<sequence length="193" mass="21564">MGLFRLIAKLLSPPRGRRQIQSQPKVWSELPKPAPVASPPEPQTEPQTALRQVQENIGQQIYKGHCWVIDGDTIVINKIHIRLAGIDAPELDHPYGQNAKRVLMRLCKGQVVTAIADGSTSHERAVAVCHLDDGRDLSAEMVKAGYALDWPKYSGGKYRALEAEGLRKKLWRVAARQKGRMPPAPKEQQHIPY</sequence>
<evidence type="ECO:0000313" key="4">
    <source>
        <dbReference type="Proteomes" id="UP000306340"/>
    </source>
</evidence>
<feature type="compositionally biased region" description="Pro residues" evidence="1">
    <location>
        <begin position="32"/>
        <end position="43"/>
    </location>
</feature>
<dbReference type="InterPro" id="IPR016071">
    <property type="entry name" value="Staphylococal_nuclease_OB-fold"/>
</dbReference>
<dbReference type="Pfam" id="PF00565">
    <property type="entry name" value="SNase"/>
    <property type="match status" value="1"/>
</dbReference>
<dbReference type="AlphaFoldDB" id="A0A4U0YY23"/>
<dbReference type="EMBL" id="SWAU01000248">
    <property type="protein sequence ID" value="TKA94984.1"/>
    <property type="molecule type" value="Genomic_DNA"/>
</dbReference>
<name>A0A4U0YY23_9RHOB</name>